<feature type="compositionally biased region" description="Low complexity" evidence="1">
    <location>
        <begin position="232"/>
        <end position="245"/>
    </location>
</feature>
<dbReference type="EMBL" id="KV417527">
    <property type="protein sequence ID" value="KZP24314.1"/>
    <property type="molecule type" value="Genomic_DNA"/>
</dbReference>
<organism evidence="2 3">
    <name type="scientific">Athelia psychrophila</name>
    <dbReference type="NCBI Taxonomy" id="1759441"/>
    <lineage>
        <taxon>Eukaryota</taxon>
        <taxon>Fungi</taxon>
        <taxon>Dikarya</taxon>
        <taxon>Basidiomycota</taxon>
        <taxon>Agaricomycotina</taxon>
        <taxon>Agaricomycetes</taxon>
        <taxon>Agaricomycetidae</taxon>
        <taxon>Atheliales</taxon>
        <taxon>Atheliaceae</taxon>
        <taxon>Athelia</taxon>
    </lineage>
</organism>
<accession>A0A166MU03</accession>
<dbReference type="Proteomes" id="UP000076532">
    <property type="component" value="Unassembled WGS sequence"/>
</dbReference>
<evidence type="ECO:0000313" key="3">
    <source>
        <dbReference type="Proteomes" id="UP000076532"/>
    </source>
</evidence>
<reference evidence="2 3" key="1">
    <citation type="journal article" date="2016" name="Mol. Biol. Evol.">
        <title>Comparative Genomics of Early-Diverging Mushroom-Forming Fungi Provides Insights into the Origins of Lignocellulose Decay Capabilities.</title>
        <authorList>
            <person name="Nagy L.G."/>
            <person name="Riley R."/>
            <person name="Tritt A."/>
            <person name="Adam C."/>
            <person name="Daum C."/>
            <person name="Floudas D."/>
            <person name="Sun H."/>
            <person name="Yadav J.S."/>
            <person name="Pangilinan J."/>
            <person name="Larsson K.H."/>
            <person name="Matsuura K."/>
            <person name="Barry K."/>
            <person name="Labutti K."/>
            <person name="Kuo R."/>
            <person name="Ohm R.A."/>
            <person name="Bhattacharya S.S."/>
            <person name="Shirouzu T."/>
            <person name="Yoshinaga Y."/>
            <person name="Martin F.M."/>
            <person name="Grigoriev I.V."/>
            <person name="Hibbett D.S."/>
        </authorList>
    </citation>
    <scope>NUCLEOTIDE SEQUENCE [LARGE SCALE GENOMIC DNA]</scope>
    <source>
        <strain evidence="2 3">CBS 109695</strain>
    </source>
</reference>
<dbReference type="AlphaFoldDB" id="A0A166MU03"/>
<protein>
    <submittedName>
        <fullName evidence="2">Uncharacterized protein</fullName>
    </submittedName>
</protein>
<feature type="region of interest" description="Disordered" evidence="1">
    <location>
        <begin position="221"/>
        <end position="253"/>
    </location>
</feature>
<proteinExistence type="predicted"/>
<sequence length="264" mass="28304">MARALRYQGVGAFACLVNSRSGDWVRLEINPPYTGPWCLHRVARRAWSARRYMALPCGCTRVQCGNRLGFALGEDPGARAAFGETTQQAVRALRGTRVENEEGGVKRDRTVLAGVGGGGGARTLGRWEMRYGVVGVRAEECDNDWDGPAQAAGGRIGFTRTARREGGDRHLDLSIGVGIATNTARSDTPPPPGSKAATDMKKHTLTLTSIAHNTFATHLSGTLQTAIPPPSSRSRSSRFSPLPASVPVHSTSRNVVTARMSRHC</sequence>
<keyword evidence="3" id="KW-1185">Reference proteome</keyword>
<gene>
    <name evidence="2" type="ORF">FIBSPDRAFT_857432</name>
</gene>
<evidence type="ECO:0000313" key="2">
    <source>
        <dbReference type="EMBL" id="KZP24314.1"/>
    </source>
</evidence>
<evidence type="ECO:0000256" key="1">
    <source>
        <dbReference type="SAM" id="MobiDB-lite"/>
    </source>
</evidence>
<name>A0A166MU03_9AGAM</name>